<keyword evidence="2" id="KW-1185">Reference proteome</keyword>
<sequence length="188" mass="21066">MKQWDFERFVTKSTVGDTFAYWLCLLRRDAELPAIEKLASAMSSQCDIEEQMSDPAGFAVIHPYTPDPLMPIAPVSVTKRWSPLPAAERSLGPCSKLKMEENDHLVFAYAVWTPTWIADTPEKNASSDQQHFQFLLTLASVAAATKGMDLMLAGRIGWSYETEQTGMNPEAAVAMLEFGYLFPDRIPR</sequence>
<proteinExistence type="predicted"/>
<organism evidence="1 2">
    <name type="scientific">Rhodopirellula bahusiensis</name>
    <dbReference type="NCBI Taxonomy" id="2014065"/>
    <lineage>
        <taxon>Bacteria</taxon>
        <taxon>Pseudomonadati</taxon>
        <taxon>Planctomycetota</taxon>
        <taxon>Planctomycetia</taxon>
        <taxon>Pirellulales</taxon>
        <taxon>Pirellulaceae</taxon>
        <taxon>Rhodopirellula</taxon>
    </lineage>
</organism>
<comment type="caution">
    <text evidence="1">The sequence shown here is derived from an EMBL/GenBank/DDBJ whole genome shotgun (WGS) entry which is preliminary data.</text>
</comment>
<name>A0A2G1W2E0_9BACT</name>
<evidence type="ECO:0000313" key="2">
    <source>
        <dbReference type="Proteomes" id="UP000225740"/>
    </source>
</evidence>
<dbReference type="Proteomes" id="UP000225740">
    <property type="component" value="Unassembled WGS sequence"/>
</dbReference>
<evidence type="ECO:0000313" key="1">
    <source>
        <dbReference type="EMBL" id="PHQ33217.1"/>
    </source>
</evidence>
<protein>
    <submittedName>
        <fullName evidence="1">Uncharacterized protein</fullName>
    </submittedName>
</protein>
<reference evidence="1 2" key="1">
    <citation type="submission" date="2017-06" db="EMBL/GenBank/DDBJ databases">
        <title>Description of Rhodopirellula bahusiensis sp. nov.</title>
        <authorList>
            <person name="Kizina J."/>
            <person name="Harder J."/>
        </authorList>
    </citation>
    <scope>NUCLEOTIDE SEQUENCE [LARGE SCALE GENOMIC DNA]</scope>
    <source>
        <strain evidence="1 2">SWK21</strain>
    </source>
</reference>
<dbReference type="EMBL" id="NIZW01000018">
    <property type="protein sequence ID" value="PHQ33217.1"/>
    <property type="molecule type" value="Genomic_DNA"/>
</dbReference>
<dbReference type="AlphaFoldDB" id="A0A2G1W2E0"/>
<gene>
    <name evidence="1" type="ORF">CEE69_20965</name>
</gene>
<accession>A0A2G1W2E0</accession>